<evidence type="ECO:0000259" key="2">
    <source>
        <dbReference type="Pfam" id="PF13439"/>
    </source>
</evidence>
<accession>C0EG46</accession>
<dbReference type="Pfam" id="PF13439">
    <property type="entry name" value="Glyco_transf_4"/>
    <property type="match status" value="1"/>
</dbReference>
<keyword evidence="3" id="KW-0328">Glycosyltransferase</keyword>
<feature type="domain" description="Glycosyl transferase family 1" evidence="1">
    <location>
        <begin position="196"/>
        <end position="362"/>
    </location>
</feature>
<dbReference type="PANTHER" id="PTHR45947:SF3">
    <property type="entry name" value="SULFOQUINOVOSYL TRANSFERASE SQD2"/>
    <property type="match status" value="1"/>
</dbReference>
<dbReference type="PANTHER" id="PTHR45947">
    <property type="entry name" value="SULFOQUINOVOSYL TRANSFERASE SQD2"/>
    <property type="match status" value="1"/>
</dbReference>
<dbReference type="Pfam" id="PF00534">
    <property type="entry name" value="Glycos_transf_1"/>
    <property type="match status" value="1"/>
</dbReference>
<dbReference type="STRING" id="537013.CLOSTMETH_02838"/>
<proteinExistence type="predicted"/>
<gene>
    <name evidence="3" type="ORF">CLOSTMETH_02838</name>
</gene>
<dbReference type="AlphaFoldDB" id="C0EG46"/>
<name>C0EG46_9FIRM</name>
<dbReference type="Gene3D" id="3.40.50.2000">
    <property type="entry name" value="Glycogen Phosphorylase B"/>
    <property type="match status" value="2"/>
</dbReference>
<evidence type="ECO:0000313" key="3">
    <source>
        <dbReference type="EMBL" id="EEG29567.1"/>
    </source>
</evidence>
<organism evidence="3 4">
    <name type="scientific">[Clostridium] methylpentosum DSM 5476</name>
    <dbReference type="NCBI Taxonomy" id="537013"/>
    <lineage>
        <taxon>Bacteria</taxon>
        <taxon>Bacillati</taxon>
        <taxon>Bacillota</taxon>
        <taxon>Clostridia</taxon>
        <taxon>Eubacteriales</taxon>
        <taxon>Oscillospiraceae</taxon>
        <taxon>Oscillospiraceae incertae sedis</taxon>
    </lineage>
</organism>
<dbReference type="InterPro" id="IPR050194">
    <property type="entry name" value="Glycosyltransferase_grp1"/>
</dbReference>
<sequence length="397" mass="44677">MKVALFTETYVPYINGVVTHVKVLREGLEALGHEVLVVCADPDIYRYRLEDGVLYCPGVSFKKFYDYGLASPVSAARLKYIKDFDPDIIHIHTEFGVGFSGAAMAKILSVPLVYTLHTMYDDYLYYIAPKKLIKIAKKTTHAYAKSLGEWANALTGPSKKVEEYFRNIGVDKPVHIIPNPVEIELFTPDCATEEQKKEIRSRYGVTDDDMLVCFCGRLGKEKSVDVMLDFWAQTVKPQDNIKLLIIGEGPSKEELEQQAAELGIGDQVHFAGKILHDKLPPYYAACDLYITTSLSDTNSISMLEGMAAGLPVLHIRDVLNKGQVVDGVNGYIFQDAQEMYTLLTRYKNMPQQERMELRREARESVKQSGAETLANNLLQVYKVAIETKNAEKVTREV</sequence>
<evidence type="ECO:0000259" key="1">
    <source>
        <dbReference type="Pfam" id="PF00534"/>
    </source>
</evidence>
<reference evidence="3 4" key="1">
    <citation type="submission" date="2009-01" db="EMBL/GenBank/DDBJ databases">
        <authorList>
            <person name="Fulton L."/>
            <person name="Clifton S."/>
            <person name="Fulton B."/>
            <person name="Xu J."/>
            <person name="Minx P."/>
            <person name="Pepin K.H."/>
            <person name="Johnson M."/>
            <person name="Bhonagiri V."/>
            <person name="Nash W.E."/>
            <person name="Mardis E.R."/>
            <person name="Wilson R.K."/>
        </authorList>
    </citation>
    <scope>NUCLEOTIDE SEQUENCE [LARGE SCALE GENOMIC DNA]</scope>
    <source>
        <strain evidence="3 4">DSM 5476</strain>
    </source>
</reference>
<dbReference type="InterPro" id="IPR001296">
    <property type="entry name" value="Glyco_trans_1"/>
</dbReference>
<keyword evidence="4" id="KW-1185">Reference proteome</keyword>
<dbReference type="eggNOG" id="COG0438">
    <property type="taxonomic scope" value="Bacteria"/>
</dbReference>
<comment type="caution">
    <text evidence="3">The sequence shown here is derived from an EMBL/GenBank/DDBJ whole genome shotgun (WGS) entry which is preliminary data.</text>
</comment>
<evidence type="ECO:0000313" key="4">
    <source>
        <dbReference type="Proteomes" id="UP000003340"/>
    </source>
</evidence>
<reference evidence="3 4" key="2">
    <citation type="submission" date="2009-02" db="EMBL/GenBank/DDBJ databases">
        <title>Draft genome sequence of Clostridium methylpentosum (DSM 5476).</title>
        <authorList>
            <person name="Sudarsanam P."/>
            <person name="Ley R."/>
            <person name="Guruge J."/>
            <person name="Turnbaugh P.J."/>
            <person name="Mahowald M."/>
            <person name="Liep D."/>
            <person name="Gordon J."/>
        </authorList>
    </citation>
    <scope>NUCLEOTIDE SEQUENCE [LARGE SCALE GENOMIC DNA]</scope>
    <source>
        <strain evidence="3 4">DSM 5476</strain>
    </source>
</reference>
<dbReference type="EMBL" id="ACEC01000095">
    <property type="protein sequence ID" value="EEG29567.1"/>
    <property type="molecule type" value="Genomic_DNA"/>
</dbReference>
<protein>
    <submittedName>
        <fullName evidence="3">Glycosyltransferase, group 1 family protein</fullName>
        <ecNumber evidence="3">2.4.-.-</ecNumber>
    </submittedName>
</protein>
<feature type="domain" description="Glycosyltransferase subfamily 4-like N-terminal" evidence="2">
    <location>
        <begin position="14"/>
        <end position="184"/>
    </location>
</feature>
<dbReference type="SUPFAM" id="SSF53756">
    <property type="entry name" value="UDP-Glycosyltransferase/glycogen phosphorylase"/>
    <property type="match status" value="1"/>
</dbReference>
<keyword evidence="3" id="KW-0808">Transferase</keyword>
<dbReference type="EC" id="2.4.-.-" evidence="3"/>
<dbReference type="GO" id="GO:0016758">
    <property type="term" value="F:hexosyltransferase activity"/>
    <property type="evidence" value="ECO:0007669"/>
    <property type="project" value="TreeGrafter"/>
</dbReference>
<dbReference type="InterPro" id="IPR028098">
    <property type="entry name" value="Glyco_trans_4-like_N"/>
</dbReference>
<dbReference type="HOGENOM" id="CLU_009583_2_0_9"/>
<dbReference type="Proteomes" id="UP000003340">
    <property type="component" value="Unassembled WGS sequence"/>
</dbReference>